<organism evidence="1 2">
    <name type="scientific">Plenodomus tracheiphilus IPT5</name>
    <dbReference type="NCBI Taxonomy" id="1408161"/>
    <lineage>
        <taxon>Eukaryota</taxon>
        <taxon>Fungi</taxon>
        <taxon>Dikarya</taxon>
        <taxon>Ascomycota</taxon>
        <taxon>Pezizomycotina</taxon>
        <taxon>Dothideomycetes</taxon>
        <taxon>Pleosporomycetidae</taxon>
        <taxon>Pleosporales</taxon>
        <taxon>Pleosporineae</taxon>
        <taxon>Leptosphaeriaceae</taxon>
        <taxon>Plenodomus</taxon>
    </lineage>
</organism>
<evidence type="ECO:0000313" key="1">
    <source>
        <dbReference type="EMBL" id="KAF2850278.1"/>
    </source>
</evidence>
<proteinExistence type="predicted"/>
<evidence type="ECO:0000313" key="2">
    <source>
        <dbReference type="Proteomes" id="UP000799423"/>
    </source>
</evidence>
<dbReference type="EMBL" id="MU006307">
    <property type="protein sequence ID" value="KAF2850278.1"/>
    <property type="molecule type" value="Genomic_DNA"/>
</dbReference>
<accession>A0A6A7B7L3</accession>
<dbReference type="AlphaFoldDB" id="A0A6A7B7L3"/>
<reference evidence="1" key="1">
    <citation type="submission" date="2020-01" db="EMBL/GenBank/DDBJ databases">
        <authorList>
            <consortium name="DOE Joint Genome Institute"/>
            <person name="Haridas S."/>
            <person name="Albert R."/>
            <person name="Binder M."/>
            <person name="Bloem J."/>
            <person name="Labutti K."/>
            <person name="Salamov A."/>
            <person name="Andreopoulos B."/>
            <person name="Baker S.E."/>
            <person name="Barry K."/>
            <person name="Bills G."/>
            <person name="Bluhm B.H."/>
            <person name="Cannon C."/>
            <person name="Castanera R."/>
            <person name="Culley D.E."/>
            <person name="Daum C."/>
            <person name="Ezra D."/>
            <person name="Gonzalez J.B."/>
            <person name="Henrissat B."/>
            <person name="Kuo A."/>
            <person name="Liang C."/>
            <person name="Lipzen A."/>
            <person name="Lutzoni F."/>
            <person name="Magnuson J."/>
            <person name="Mondo S."/>
            <person name="Nolan M."/>
            <person name="Ohm R."/>
            <person name="Pangilinan J."/>
            <person name="Park H.-J."/>
            <person name="Ramirez L."/>
            <person name="Alfaro M."/>
            <person name="Sun H."/>
            <person name="Tritt A."/>
            <person name="Yoshinaga Y."/>
            <person name="Zwiers L.-H."/>
            <person name="Turgeon B.G."/>
            <person name="Goodwin S.B."/>
            <person name="Spatafora J.W."/>
            <person name="Crous P.W."/>
            <person name="Grigoriev I.V."/>
        </authorList>
    </citation>
    <scope>NUCLEOTIDE SEQUENCE</scope>
    <source>
        <strain evidence="1">IPT5</strain>
    </source>
</reference>
<name>A0A6A7B7L3_9PLEO</name>
<sequence>MTDNHIVKTFRTRLSASDPHTKHLLQKQLYLLGSARQSDILRDESVQPGMIKLVKSTKSTKSTNSGSKGKTRAYDPRCCLGATCPSCFRRGMPPDMWFCRECGMCNLGEIMPTRCPICGCERQL</sequence>
<gene>
    <name evidence="1" type="ORF">T440DRAFT_468615</name>
</gene>
<keyword evidence="2" id="KW-1185">Reference proteome</keyword>
<dbReference type="Proteomes" id="UP000799423">
    <property type="component" value="Unassembled WGS sequence"/>
</dbReference>
<evidence type="ECO:0008006" key="3">
    <source>
        <dbReference type="Google" id="ProtNLM"/>
    </source>
</evidence>
<protein>
    <recommendedName>
        <fullName evidence="3">RanBP2-type domain-containing protein</fullName>
    </recommendedName>
</protein>